<dbReference type="AlphaFoldDB" id="A0AAE0TVM1"/>
<gene>
    <name evidence="8" type="ORF">B0H63DRAFT_197661</name>
</gene>
<organism evidence="8 9">
    <name type="scientific">Podospora didyma</name>
    <dbReference type="NCBI Taxonomy" id="330526"/>
    <lineage>
        <taxon>Eukaryota</taxon>
        <taxon>Fungi</taxon>
        <taxon>Dikarya</taxon>
        <taxon>Ascomycota</taxon>
        <taxon>Pezizomycotina</taxon>
        <taxon>Sordariomycetes</taxon>
        <taxon>Sordariomycetidae</taxon>
        <taxon>Sordariales</taxon>
        <taxon>Podosporaceae</taxon>
        <taxon>Podospora</taxon>
    </lineage>
</organism>
<evidence type="ECO:0000256" key="2">
    <source>
        <dbReference type="ARBA" id="ARBA00023015"/>
    </source>
</evidence>
<keyword evidence="1" id="KW-0479">Metal-binding</keyword>
<dbReference type="Proteomes" id="UP001285441">
    <property type="component" value="Unassembled WGS sequence"/>
</dbReference>
<keyword evidence="9" id="KW-1185">Reference proteome</keyword>
<dbReference type="EMBL" id="JAULSW010000005">
    <property type="protein sequence ID" value="KAK3381202.1"/>
    <property type="molecule type" value="Genomic_DNA"/>
</dbReference>
<feature type="region of interest" description="Disordered" evidence="6">
    <location>
        <begin position="235"/>
        <end position="274"/>
    </location>
</feature>
<dbReference type="GO" id="GO:0005634">
    <property type="term" value="C:nucleus"/>
    <property type="evidence" value="ECO:0007669"/>
    <property type="project" value="InterPro"/>
</dbReference>
<reference evidence="8" key="1">
    <citation type="journal article" date="2023" name="Mol. Phylogenet. Evol.">
        <title>Genome-scale phylogeny and comparative genomics of the fungal order Sordariales.</title>
        <authorList>
            <person name="Hensen N."/>
            <person name="Bonometti L."/>
            <person name="Westerberg I."/>
            <person name="Brannstrom I.O."/>
            <person name="Guillou S."/>
            <person name="Cros-Aarteil S."/>
            <person name="Calhoun S."/>
            <person name="Haridas S."/>
            <person name="Kuo A."/>
            <person name="Mondo S."/>
            <person name="Pangilinan J."/>
            <person name="Riley R."/>
            <person name="LaButti K."/>
            <person name="Andreopoulos B."/>
            <person name="Lipzen A."/>
            <person name="Chen C."/>
            <person name="Yan M."/>
            <person name="Daum C."/>
            <person name="Ng V."/>
            <person name="Clum A."/>
            <person name="Steindorff A."/>
            <person name="Ohm R.A."/>
            <person name="Martin F."/>
            <person name="Silar P."/>
            <person name="Natvig D.O."/>
            <person name="Lalanne C."/>
            <person name="Gautier V."/>
            <person name="Ament-Velasquez S.L."/>
            <person name="Kruys A."/>
            <person name="Hutchinson M.I."/>
            <person name="Powell A.J."/>
            <person name="Barry K."/>
            <person name="Miller A.N."/>
            <person name="Grigoriev I.V."/>
            <person name="Debuchy R."/>
            <person name="Gladieux P."/>
            <person name="Hiltunen Thoren M."/>
            <person name="Johannesson H."/>
        </authorList>
    </citation>
    <scope>NUCLEOTIDE SEQUENCE</scope>
    <source>
        <strain evidence="8">CBS 232.78</strain>
    </source>
</reference>
<comment type="caution">
    <text evidence="8">The sequence shown here is derived from an EMBL/GenBank/DDBJ whole genome shotgun (WGS) entry which is preliminary data.</text>
</comment>
<evidence type="ECO:0000256" key="5">
    <source>
        <dbReference type="ARBA" id="ARBA00023242"/>
    </source>
</evidence>
<accession>A0AAE0TVM1</accession>
<dbReference type="GO" id="GO:0045122">
    <property type="term" value="P:aflatoxin biosynthetic process"/>
    <property type="evidence" value="ECO:0007669"/>
    <property type="project" value="InterPro"/>
</dbReference>
<protein>
    <recommendedName>
        <fullName evidence="7">Aflatoxin regulatory protein domain-containing protein</fullName>
    </recommendedName>
</protein>
<evidence type="ECO:0000256" key="3">
    <source>
        <dbReference type="ARBA" id="ARBA00023125"/>
    </source>
</evidence>
<dbReference type="GO" id="GO:0003677">
    <property type="term" value="F:DNA binding"/>
    <property type="evidence" value="ECO:0007669"/>
    <property type="project" value="UniProtKB-KW"/>
</dbReference>
<dbReference type="GO" id="GO:0046872">
    <property type="term" value="F:metal ion binding"/>
    <property type="evidence" value="ECO:0007669"/>
    <property type="project" value="UniProtKB-KW"/>
</dbReference>
<dbReference type="Pfam" id="PF08493">
    <property type="entry name" value="AflR"/>
    <property type="match status" value="1"/>
</dbReference>
<sequence length="375" mass="40246">MACRCALERDGSSHHILNSLPDTPEDLTPPSLYDFEFDSCMHDLVTPDQLQLSPAESHHDCSHHDPGFTTNITFAPLYSYPLPTAQENPTTKASPFKSTQQRQSTNYCLFGSEPSGCLKIGLKTLTTLSTAAPSRICIFSKSFMLDPHKPRFVDAALSANRDAMDSVARILDCPSCLATPTAHMVVVSICDKLIAWNQAALLGAASTPEEEDMPSFGHHPLSSILYSGAEFSPISGSEGSTPLGGSSDGGYNSTTSATSTCETRRLDKSRRGGRQSATVRVGDFVLDDALADQAVRCVVLHDLDRIEVLVNRLAVGGSSSGGGSSDADHHQPFKRTVHQSLVVLLQRRLHAARSTMLANHSGTMWSAAALLGYEG</sequence>
<reference evidence="8" key="2">
    <citation type="submission" date="2023-06" db="EMBL/GenBank/DDBJ databases">
        <authorList>
            <consortium name="Lawrence Berkeley National Laboratory"/>
            <person name="Haridas S."/>
            <person name="Hensen N."/>
            <person name="Bonometti L."/>
            <person name="Westerberg I."/>
            <person name="Brannstrom I.O."/>
            <person name="Guillou S."/>
            <person name="Cros-Aarteil S."/>
            <person name="Calhoun S."/>
            <person name="Kuo A."/>
            <person name="Mondo S."/>
            <person name="Pangilinan J."/>
            <person name="Riley R."/>
            <person name="LaButti K."/>
            <person name="Andreopoulos B."/>
            <person name="Lipzen A."/>
            <person name="Chen C."/>
            <person name="Yanf M."/>
            <person name="Daum C."/>
            <person name="Ng V."/>
            <person name="Clum A."/>
            <person name="Steindorff A."/>
            <person name="Ohm R."/>
            <person name="Martin F."/>
            <person name="Silar P."/>
            <person name="Natvig D."/>
            <person name="Lalanne C."/>
            <person name="Gautier V."/>
            <person name="Ament-velasquez S.L."/>
            <person name="Kruys A."/>
            <person name="Hutchinson M.I."/>
            <person name="Powell A.J."/>
            <person name="Barry K."/>
            <person name="Miller A.N."/>
            <person name="Grigoriev I.V."/>
            <person name="Debuchy R."/>
            <person name="Gladieux P."/>
            <person name="Thoren M.H."/>
            <person name="Johannesson H."/>
        </authorList>
    </citation>
    <scope>NUCLEOTIDE SEQUENCE</scope>
    <source>
        <strain evidence="8">CBS 232.78</strain>
    </source>
</reference>
<evidence type="ECO:0000313" key="8">
    <source>
        <dbReference type="EMBL" id="KAK3381202.1"/>
    </source>
</evidence>
<feature type="domain" description="Aflatoxin regulatory protein" evidence="7">
    <location>
        <begin position="115"/>
        <end position="211"/>
    </location>
</feature>
<evidence type="ECO:0000259" key="7">
    <source>
        <dbReference type="Pfam" id="PF08493"/>
    </source>
</evidence>
<name>A0AAE0TVM1_9PEZI</name>
<evidence type="ECO:0000256" key="6">
    <source>
        <dbReference type="SAM" id="MobiDB-lite"/>
    </source>
</evidence>
<keyword evidence="4" id="KW-0804">Transcription</keyword>
<keyword evidence="3" id="KW-0238">DNA-binding</keyword>
<keyword evidence="5" id="KW-0539">Nucleus</keyword>
<evidence type="ECO:0000313" key="9">
    <source>
        <dbReference type="Proteomes" id="UP001285441"/>
    </source>
</evidence>
<evidence type="ECO:0000256" key="4">
    <source>
        <dbReference type="ARBA" id="ARBA00023163"/>
    </source>
</evidence>
<dbReference type="GO" id="GO:0006355">
    <property type="term" value="P:regulation of DNA-templated transcription"/>
    <property type="evidence" value="ECO:0007669"/>
    <property type="project" value="InterPro"/>
</dbReference>
<feature type="compositionally biased region" description="Polar residues" evidence="6">
    <location>
        <begin position="235"/>
        <end position="261"/>
    </location>
</feature>
<keyword evidence="2" id="KW-0805">Transcription regulation</keyword>
<evidence type="ECO:0000256" key="1">
    <source>
        <dbReference type="ARBA" id="ARBA00022723"/>
    </source>
</evidence>
<proteinExistence type="predicted"/>
<dbReference type="InterPro" id="IPR013700">
    <property type="entry name" value="AflR"/>
</dbReference>